<accession>A0AA49AN85</accession>
<keyword evidence="6" id="KW-0693">Viral RNA replication</keyword>
<feature type="domain" description="RNA-directed RNA polymerase C-terminal" evidence="8">
    <location>
        <begin position="50"/>
        <end position="392"/>
    </location>
</feature>
<dbReference type="CDD" id="cd23172">
    <property type="entry name" value="ps-ssRNAv_Astroviridae_RdRp"/>
    <property type="match status" value="1"/>
</dbReference>
<keyword evidence="3" id="KW-0548">Nucleotidyltransferase</keyword>
<evidence type="ECO:0000256" key="5">
    <source>
        <dbReference type="ARBA" id="ARBA00022758"/>
    </source>
</evidence>
<evidence type="ECO:0000256" key="4">
    <source>
        <dbReference type="ARBA" id="ARBA00022741"/>
    </source>
</evidence>
<evidence type="ECO:0000256" key="7">
    <source>
        <dbReference type="SAM" id="MobiDB-lite"/>
    </source>
</evidence>
<dbReference type="InterPro" id="IPR043128">
    <property type="entry name" value="Rev_trsase/Diguanyl_cyclase"/>
</dbReference>
<dbReference type="GO" id="GO:0075523">
    <property type="term" value="P:viral translational frameshifting"/>
    <property type="evidence" value="ECO:0007669"/>
    <property type="project" value="UniProtKB-KW"/>
</dbReference>
<dbReference type="GO" id="GO:0000166">
    <property type="term" value="F:nucleotide binding"/>
    <property type="evidence" value="ECO:0007669"/>
    <property type="project" value="UniProtKB-KW"/>
</dbReference>
<feature type="compositionally biased region" description="Polar residues" evidence="7">
    <location>
        <begin position="438"/>
        <end position="447"/>
    </location>
</feature>
<keyword evidence="1 9" id="KW-0696">RNA-directed RNA polymerase</keyword>
<dbReference type="SUPFAM" id="SSF56672">
    <property type="entry name" value="DNA/RNA polymerases"/>
    <property type="match status" value="1"/>
</dbReference>
<reference evidence="9" key="1">
    <citation type="submission" date="2021-02" db="EMBL/GenBank/DDBJ databases">
        <title>RNA virus diversity of birds and small mammals from Qiang-Tibet plateau of China.</title>
        <authorList>
            <person name="Zhu W."/>
            <person name="Huang Y."/>
            <person name="Yang J."/>
        </authorList>
    </citation>
    <scope>NUCLEOTIDE SEQUENCE</scope>
    <source>
        <strain evidence="9">YSN02</strain>
    </source>
</reference>
<dbReference type="Gene3D" id="3.30.70.270">
    <property type="match status" value="1"/>
</dbReference>
<feature type="compositionally biased region" description="Basic and acidic residues" evidence="7">
    <location>
        <begin position="448"/>
        <end position="462"/>
    </location>
</feature>
<evidence type="ECO:0000256" key="1">
    <source>
        <dbReference type="ARBA" id="ARBA00022484"/>
    </source>
</evidence>
<sequence length="462" mass="54290">MFEKFEYAQPQKIQENYPDLWDFATRVVLEEYGYLENSVVLTPLQTTKNMESTPGFPKFLLYDSEEDYQREVGWKEYMELWNMDPSERAKERPLWWTFLKNETLKKTKIQEDDIRMIMCTDPTYTRFGAAFDQHQNEQIKEHTEEKTAQIGWTPFFGGLDQRIRRLETRGDTFVELDWTRYDGTIPVEVFSHIKEIRWFLHAEKYKTTQNRERYKWYVTNLIDKIVLLPTGEVTRIIKGNPSGQISTTTDNNFVNLFLTAFEIAYMYRSQTGRIPTIQEYFDNVDMLCYGDDRLLSVNSNFVKYEKELVPSIYKGIFGMWVKPENIKVSDTPEKLSFCGLTIVKTPAGYYGTPNVDKILSTFEYPVRPLPSVEALWGKLLSLRILLEFAQPEARAYLELQMEKVREYSKAEGLKLPEVPRHFFRNIWTGGPKKEYGSETKTTANPQKNGEEERREGCSESCS</sequence>
<evidence type="ECO:0000313" key="9">
    <source>
        <dbReference type="EMBL" id="QXV86504.1"/>
    </source>
</evidence>
<dbReference type="InterPro" id="IPR043502">
    <property type="entry name" value="DNA/RNA_pol_sf"/>
</dbReference>
<evidence type="ECO:0000256" key="3">
    <source>
        <dbReference type="ARBA" id="ARBA00022695"/>
    </source>
</evidence>
<dbReference type="GO" id="GO:0003723">
    <property type="term" value="F:RNA binding"/>
    <property type="evidence" value="ECO:0007669"/>
    <property type="project" value="InterPro"/>
</dbReference>
<keyword evidence="2" id="KW-0808">Transferase</keyword>
<dbReference type="GO" id="GO:0003968">
    <property type="term" value="F:RNA-directed RNA polymerase activity"/>
    <property type="evidence" value="ECO:0007669"/>
    <property type="project" value="UniProtKB-KW"/>
</dbReference>
<proteinExistence type="predicted"/>
<organism evidence="9">
    <name type="scientific">Avastrovirus sp</name>
    <dbReference type="NCBI Taxonomy" id="2809168"/>
    <lineage>
        <taxon>Viruses</taxon>
        <taxon>Riboviria</taxon>
        <taxon>Orthornavirae</taxon>
        <taxon>Pisuviricota</taxon>
        <taxon>Stelpaviricetes</taxon>
        <taxon>Stellavirales</taxon>
        <taxon>Astroviridae</taxon>
        <taxon>Avastrovirus</taxon>
    </lineage>
</organism>
<dbReference type="EMBL" id="MW826482">
    <property type="protein sequence ID" value="QXV86504.1"/>
    <property type="molecule type" value="Genomic_RNA"/>
</dbReference>
<protein>
    <submittedName>
        <fullName evidence="9">RNA-dependent RNA polymerase</fullName>
    </submittedName>
</protein>
<dbReference type="GO" id="GO:0006351">
    <property type="term" value="P:DNA-templated transcription"/>
    <property type="evidence" value="ECO:0007669"/>
    <property type="project" value="InterPro"/>
</dbReference>
<feature type="region of interest" description="Disordered" evidence="7">
    <location>
        <begin position="429"/>
        <end position="462"/>
    </location>
</feature>
<keyword evidence="4" id="KW-0547">Nucleotide-binding</keyword>
<dbReference type="InterPro" id="IPR001205">
    <property type="entry name" value="RNA-dir_pol_C"/>
</dbReference>
<evidence type="ECO:0000256" key="2">
    <source>
        <dbReference type="ARBA" id="ARBA00022679"/>
    </source>
</evidence>
<keyword evidence="5" id="KW-0688">Ribosomal frameshifting</keyword>
<name>A0AA49AN85_9VIRU</name>
<evidence type="ECO:0000259" key="8">
    <source>
        <dbReference type="Pfam" id="PF00680"/>
    </source>
</evidence>
<dbReference type="Pfam" id="PF00680">
    <property type="entry name" value="RdRP_1"/>
    <property type="match status" value="1"/>
</dbReference>
<evidence type="ECO:0000256" key="6">
    <source>
        <dbReference type="ARBA" id="ARBA00022953"/>
    </source>
</evidence>